<name>A0ABZ0Q824_9VIBR</name>
<organism evidence="1 2">
    <name type="scientific">Vibrio porteresiae DSM 19223</name>
    <dbReference type="NCBI Taxonomy" id="1123496"/>
    <lineage>
        <taxon>Bacteria</taxon>
        <taxon>Pseudomonadati</taxon>
        <taxon>Pseudomonadota</taxon>
        <taxon>Gammaproteobacteria</taxon>
        <taxon>Vibrionales</taxon>
        <taxon>Vibrionaceae</taxon>
        <taxon>Vibrio</taxon>
    </lineage>
</organism>
<accession>A0ABZ0Q824</accession>
<evidence type="ECO:0000313" key="2">
    <source>
        <dbReference type="Proteomes" id="UP001304071"/>
    </source>
</evidence>
<evidence type="ECO:0000313" key="1">
    <source>
        <dbReference type="EMBL" id="WPC72598.1"/>
    </source>
</evidence>
<reference evidence="1 2" key="1">
    <citation type="submission" date="2023-11" db="EMBL/GenBank/DDBJ databases">
        <title>Plant-associative lifestyle of Vibrio porteresiae and its evolutionary dynamics.</title>
        <authorList>
            <person name="Rameshkumar N."/>
            <person name="Kirti K."/>
        </authorList>
    </citation>
    <scope>NUCLEOTIDE SEQUENCE [LARGE SCALE GENOMIC DNA]</scope>
    <source>
        <strain evidence="1 2">MSSRF30</strain>
    </source>
</reference>
<proteinExistence type="predicted"/>
<dbReference type="EMBL" id="CP138203">
    <property type="protein sequence ID" value="WPC72598.1"/>
    <property type="molecule type" value="Genomic_DNA"/>
</dbReference>
<dbReference type="RefSeq" id="WP_261892121.1">
    <property type="nucleotide sequence ID" value="NZ_AP024895.1"/>
</dbReference>
<dbReference type="Proteomes" id="UP001304071">
    <property type="component" value="Chromosome 1"/>
</dbReference>
<keyword evidence="2" id="KW-1185">Reference proteome</keyword>
<gene>
    <name evidence="1" type="ORF">R8Z52_10705</name>
</gene>
<sequence>MAIELKDLTNSNKVELVKVEDDGISQSICTDKTFNDVLYIPQRRTWYLISCDLAKQLTSDAADLDNQVKEFALGLYENNLDKKQINSLQNAALQAINAKGILENYKTRSSVFFLEDINDKKTYAQLVYMYEFMKTYFKVFESTEKRPTIEDVKELYDRDLELYANKLGLSAADITEGAEARKGIDELQHYVAQANRVPRQSRFTRERLPYYKRQMLDLFLEKIEIFEEKSKKSAKENGYTWYKSSITGKYRFVKNDEVDIENVYNSYLQILTKFLNIYEKSPDEAKLYLDLYEDQSVNVETDFKYFLFRMIELGLGNNAPVLTIPENKKLHEVSYISGNLYDYFYKLNKLGLVLPEQVLTKEQIFGSDKNQVEKYNEILTEYNDNTRKKIFSWGAQITNKTSLNSIVFDHAKGKSFKEFITSLPSAQKPLYENSHIDNKTLNNQLLDECTSLIDAMGFYQLQNLYSFWQAKLANYIQGFVEGIMGNNATVEGFASEGFYFLKAIEYQISYLKYQGECNLKSENLKFCVTNNDYIKNASFISINSVLWKADDINLHEYNFAWKETDTHVVEYFLASEQNRPRYMLSPRLTDIDNLLKSHKIKKLQVKESADLLEVDLDPTKLTATEVNNLKSNLLKGIGSAVKQAIKNKKGEIDLNASGIPDESTEKFVNYTSAIQGTYQWAGGDNLDYTVTAHAELLRFSADRFRFDTTYPESLADLKDAISQKQAQLISLDSEGSVDLLAGYIKSRKMLPDRKGLSMIIPSVNNDSKYQYFHLGDLRVDTDMTFQGSVGVGFAMAASLEINSVDSGLALAPVIPATTNTIGNPAYTGQLDLFAGAKAGIAFGGDVRWCKPKPKDRNTDKYWFDTLNQQQRETLFKDRTPISNLDEDWKVLGSLCARGELSVGVGLRGYFKFGYINKKFIIECEGGLTYGVGGTVCYAVAIYPENLVDIVNTLTDILGREDFHRVPIFTENENEPDQSGYKLLNTLITMTLVTGVDLANLALLDIKETIKSENALISHTYTDTIATQIKRFFERNKKNQGQHKAWFSHLPPETRGRLLYSLVNETKYIDKKLMAKIDAKDKLVKEETDKVLLTLKEENDRVIAVMYLLTYWFNSESKISNNKEIDRQIEESFARFNPDGKLMMANHYGNKVMPIIVWEKIRGFLQRFIDLVTIINTLDPVLINTMKNAKEMNDRFEKYFYSVKRYREKEFSFISNYHVDDFWGNELKKDTFEWGIKYSVYIGDYRNDESAKSIEISNDNVTMKVSGAKVSVQDVIDFGYYHLARKEIFPKEYEKTSDEFVKFITDNKKWREELQKRLKNTTDKLTSKVMDEIKDILFKELIIIISKISKAEQKIEQDIESEVKSIFNDALTYLDKVDMENLMEKIK</sequence>
<protein>
    <submittedName>
        <fullName evidence="1">Uncharacterized protein</fullName>
    </submittedName>
</protein>